<keyword evidence="4 7" id="KW-0812">Transmembrane</keyword>
<dbReference type="Gene3D" id="1.20.1250.20">
    <property type="entry name" value="MFS general substrate transporter like domains"/>
    <property type="match status" value="2"/>
</dbReference>
<dbReference type="CDD" id="cd17319">
    <property type="entry name" value="MFS_ExuT_GudP_like"/>
    <property type="match status" value="1"/>
</dbReference>
<keyword evidence="2" id="KW-0813">Transport</keyword>
<keyword evidence="3" id="KW-1003">Cell membrane</keyword>
<evidence type="ECO:0000259" key="8">
    <source>
        <dbReference type="PROSITE" id="PS50850"/>
    </source>
</evidence>
<feature type="transmembrane region" description="Helical" evidence="7">
    <location>
        <begin position="161"/>
        <end position="182"/>
    </location>
</feature>
<evidence type="ECO:0000256" key="5">
    <source>
        <dbReference type="ARBA" id="ARBA00022989"/>
    </source>
</evidence>
<dbReference type="KEGG" id="meg:DKB62_05185"/>
<feature type="transmembrane region" description="Helical" evidence="7">
    <location>
        <begin position="46"/>
        <end position="64"/>
    </location>
</feature>
<dbReference type="OrthoDB" id="6360at2"/>
<evidence type="ECO:0000256" key="7">
    <source>
        <dbReference type="SAM" id="Phobius"/>
    </source>
</evidence>
<evidence type="ECO:0000256" key="1">
    <source>
        <dbReference type="ARBA" id="ARBA00004651"/>
    </source>
</evidence>
<dbReference type="PANTHER" id="PTHR11662">
    <property type="entry name" value="SOLUTE CARRIER FAMILY 17"/>
    <property type="match status" value="1"/>
</dbReference>
<dbReference type="InterPro" id="IPR011701">
    <property type="entry name" value="MFS"/>
</dbReference>
<dbReference type="PROSITE" id="PS50850">
    <property type="entry name" value="MFS"/>
    <property type="match status" value="1"/>
</dbReference>
<dbReference type="InterPro" id="IPR020846">
    <property type="entry name" value="MFS_dom"/>
</dbReference>
<name>A0A346AYR3_9FIRM</name>
<dbReference type="InterPro" id="IPR000849">
    <property type="entry name" value="Sugar_P_transporter"/>
</dbReference>
<evidence type="ECO:0000256" key="3">
    <source>
        <dbReference type="ARBA" id="ARBA00022475"/>
    </source>
</evidence>
<feature type="transmembrane region" description="Helical" evidence="7">
    <location>
        <begin position="230"/>
        <end position="250"/>
    </location>
</feature>
<evidence type="ECO:0000313" key="9">
    <source>
        <dbReference type="EMBL" id="AXL21006.1"/>
    </source>
</evidence>
<keyword evidence="5 7" id="KW-1133">Transmembrane helix</keyword>
<keyword evidence="10" id="KW-1185">Reference proteome</keyword>
<dbReference type="AlphaFoldDB" id="A0A346AYR3"/>
<evidence type="ECO:0000256" key="4">
    <source>
        <dbReference type="ARBA" id="ARBA00022692"/>
    </source>
</evidence>
<feature type="domain" description="Major facilitator superfamily (MFS) profile" evidence="8">
    <location>
        <begin position="6"/>
        <end position="387"/>
    </location>
</feature>
<dbReference type="InterPro" id="IPR050382">
    <property type="entry name" value="MFS_Na/Anion_cotransporter"/>
</dbReference>
<dbReference type="SUPFAM" id="SSF103473">
    <property type="entry name" value="MFS general substrate transporter"/>
    <property type="match status" value="1"/>
</dbReference>
<evidence type="ECO:0000256" key="6">
    <source>
        <dbReference type="ARBA" id="ARBA00023136"/>
    </source>
</evidence>
<dbReference type="PIRSF" id="PIRSF002808">
    <property type="entry name" value="Hexose_phosphate_transp"/>
    <property type="match status" value="1"/>
</dbReference>
<feature type="transmembrane region" description="Helical" evidence="7">
    <location>
        <begin position="262"/>
        <end position="283"/>
    </location>
</feature>
<dbReference type="GO" id="GO:0022857">
    <property type="term" value="F:transmembrane transporter activity"/>
    <property type="evidence" value="ECO:0007669"/>
    <property type="project" value="InterPro"/>
</dbReference>
<organism evidence="9 10">
    <name type="scientific">Megasphaera stantonii</name>
    <dbReference type="NCBI Taxonomy" id="2144175"/>
    <lineage>
        <taxon>Bacteria</taxon>
        <taxon>Bacillati</taxon>
        <taxon>Bacillota</taxon>
        <taxon>Negativicutes</taxon>
        <taxon>Veillonellales</taxon>
        <taxon>Veillonellaceae</taxon>
        <taxon>Megasphaera</taxon>
    </lineage>
</organism>
<dbReference type="InterPro" id="IPR036259">
    <property type="entry name" value="MFS_trans_sf"/>
</dbReference>
<evidence type="ECO:0000313" key="10">
    <source>
        <dbReference type="Proteomes" id="UP000254337"/>
    </source>
</evidence>
<evidence type="ECO:0000256" key="2">
    <source>
        <dbReference type="ARBA" id="ARBA00022448"/>
    </source>
</evidence>
<feature type="transmembrane region" description="Helical" evidence="7">
    <location>
        <begin position="76"/>
        <end position="100"/>
    </location>
</feature>
<dbReference type="RefSeq" id="WP_107196249.1">
    <property type="nucleotide sequence ID" value="NZ_CP029462.1"/>
</dbReference>
<dbReference type="EMBL" id="CP029462">
    <property type="protein sequence ID" value="AXL21006.1"/>
    <property type="molecule type" value="Genomic_DNA"/>
</dbReference>
<accession>A0A346AYR3</accession>
<comment type="subcellular location">
    <subcellularLocation>
        <location evidence="1">Cell membrane</location>
        <topology evidence="1">Multi-pass membrane protein</topology>
    </subcellularLocation>
</comment>
<feature type="transmembrane region" description="Helical" evidence="7">
    <location>
        <begin position="304"/>
        <end position="321"/>
    </location>
</feature>
<feature type="transmembrane region" description="Helical" evidence="7">
    <location>
        <begin position="327"/>
        <end position="349"/>
    </location>
</feature>
<dbReference type="PANTHER" id="PTHR11662:SF399">
    <property type="entry name" value="FI19708P1-RELATED"/>
    <property type="match status" value="1"/>
</dbReference>
<dbReference type="GO" id="GO:0005886">
    <property type="term" value="C:plasma membrane"/>
    <property type="evidence" value="ECO:0007669"/>
    <property type="project" value="UniProtKB-SubCell"/>
</dbReference>
<sequence length="387" mass="43194">MNRRWIIAILLLGYLSINYIDRVNLSVATPVLMETFNLSAGQMGTLQSIFLLAYVPLVIPMGMMADKFGARKMNTFALFVWSLAAVLTGFATGLAMLIVLRLMLGIGESPAFPTCNKVISDWIPVRERGLVTAIFNSGTLLGPAIGILAASYLLEQFPWQFSFIILGSLGFIWLLLWIWLYYDPEKAWWLKDEERQYILENRNLIETNGKPIKTAKKMTVGMLLKQKTMWGLLLSHGGTTYAMYFFLTWIPAYLMTERNLNLVHAGWFGALPYIVAMIVTILLSKFSDYIGKKQDLSSGGRRKMVIAYMLLGSVILLVPYVESFIVMEIILIVANSFFMAANTLNFALLNDMIVDKSAAGATSGLMVFGGSGSAFFAGEFTIQVQHL</sequence>
<reference evidence="9 10" key="1">
    <citation type="submission" date="2018-05" db="EMBL/GenBank/DDBJ databases">
        <title>Complete genome sequence of Megasphaera sp. AJH120T, isolated from the ceca of a chicken.</title>
        <authorList>
            <person name="Maki J."/>
            <person name="Looft T."/>
        </authorList>
    </citation>
    <scope>NUCLEOTIDE SEQUENCE [LARGE SCALE GENOMIC DNA]</scope>
    <source>
        <strain evidence="9 10">AJH120</strain>
    </source>
</reference>
<keyword evidence="6 7" id="KW-0472">Membrane</keyword>
<dbReference type="Pfam" id="PF07690">
    <property type="entry name" value="MFS_1"/>
    <property type="match status" value="1"/>
</dbReference>
<dbReference type="Proteomes" id="UP000254337">
    <property type="component" value="Chromosome"/>
</dbReference>
<protein>
    <submittedName>
        <fullName evidence="9">MFS transporter</fullName>
    </submittedName>
</protein>
<proteinExistence type="predicted"/>
<gene>
    <name evidence="9" type="ORF">DKB62_05185</name>
</gene>